<proteinExistence type="predicted"/>
<evidence type="ECO:0000256" key="1">
    <source>
        <dbReference type="ARBA" id="ARBA00022857"/>
    </source>
</evidence>
<dbReference type="PANTHER" id="PTHR48106">
    <property type="entry name" value="QUINONE OXIDOREDUCTASE PIG3-RELATED"/>
    <property type="match status" value="1"/>
</dbReference>
<organism evidence="4 5">
    <name type="scientific">Chitinophaga defluvii</name>
    <dbReference type="NCBI Taxonomy" id="3163343"/>
    <lineage>
        <taxon>Bacteria</taxon>
        <taxon>Pseudomonadati</taxon>
        <taxon>Bacteroidota</taxon>
        <taxon>Chitinophagia</taxon>
        <taxon>Chitinophagales</taxon>
        <taxon>Chitinophagaceae</taxon>
        <taxon>Chitinophaga</taxon>
    </lineage>
</organism>
<sequence>MKAIILNQYGGPEVLEWQETAKPLPQAEEVLIKTTAIGINYASVLIRQGKYRAFYPLPAKMPAEIEGVIEAVGANVKHLTAGQRVTGIAGNGYAAFVVINAKDVFLIPPGLPPTQGLLSQGLTARYLLEQAKDYQSVIITAAASGVGSFAVQLARLKGGKNIIALAGNKEKVIYAKSLGATYACSYFDADWQEQIAKATNHTGADLILDAIGGDTGTTLAAMIAPGGTMVAYGNMSEKSMTIDGNTLALKANRITGASIYHATPENKQQWWHEMVTWIQEGKLKSEAAVFPYTAVAAAFRSIESRNATGRVVLTL</sequence>
<dbReference type="RefSeq" id="WP_354660722.1">
    <property type="nucleotide sequence ID" value="NZ_JBEXAC010000001.1"/>
</dbReference>
<dbReference type="InterPro" id="IPR020843">
    <property type="entry name" value="ER"/>
</dbReference>
<dbReference type="InterPro" id="IPR036291">
    <property type="entry name" value="NAD(P)-bd_dom_sf"/>
</dbReference>
<dbReference type="Gene3D" id="3.40.50.720">
    <property type="entry name" value="NAD(P)-binding Rossmann-like Domain"/>
    <property type="match status" value="1"/>
</dbReference>
<dbReference type="Pfam" id="PF00107">
    <property type="entry name" value="ADH_zinc_N"/>
    <property type="match status" value="1"/>
</dbReference>
<evidence type="ECO:0000313" key="4">
    <source>
        <dbReference type="EMBL" id="MET6998087.1"/>
    </source>
</evidence>
<evidence type="ECO:0000313" key="5">
    <source>
        <dbReference type="Proteomes" id="UP001549749"/>
    </source>
</evidence>
<accession>A0ABV2T4W2</accession>
<gene>
    <name evidence="4" type="ORF">ABR189_11930</name>
</gene>
<reference evidence="4 5" key="1">
    <citation type="submission" date="2024-06" db="EMBL/GenBank/DDBJ databases">
        <title>Chitinophaga defluvii sp. nov., isolated from municipal sewage.</title>
        <authorList>
            <person name="Zhang L."/>
        </authorList>
    </citation>
    <scope>NUCLEOTIDE SEQUENCE [LARGE SCALE GENOMIC DNA]</scope>
    <source>
        <strain evidence="4 5">H8</strain>
    </source>
</reference>
<dbReference type="Pfam" id="PF08240">
    <property type="entry name" value="ADH_N"/>
    <property type="match status" value="1"/>
</dbReference>
<keyword evidence="2" id="KW-0560">Oxidoreductase</keyword>
<protein>
    <submittedName>
        <fullName evidence="4">Zinc-binding alcohol dehydrogenase family protein</fullName>
    </submittedName>
</protein>
<dbReference type="InterPro" id="IPR011032">
    <property type="entry name" value="GroES-like_sf"/>
</dbReference>
<dbReference type="SUPFAM" id="SSF51735">
    <property type="entry name" value="NAD(P)-binding Rossmann-fold domains"/>
    <property type="match status" value="1"/>
</dbReference>
<dbReference type="EMBL" id="JBEXAC010000001">
    <property type="protein sequence ID" value="MET6998087.1"/>
    <property type="molecule type" value="Genomic_DNA"/>
</dbReference>
<dbReference type="SUPFAM" id="SSF50129">
    <property type="entry name" value="GroES-like"/>
    <property type="match status" value="1"/>
</dbReference>
<dbReference type="Gene3D" id="3.90.180.10">
    <property type="entry name" value="Medium-chain alcohol dehydrogenases, catalytic domain"/>
    <property type="match status" value="1"/>
</dbReference>
<evidence type="ECO:0000256" key="2">
    <source>
        <dbReference type="ARBA" id="ARBA00023002"/>
    </source>
</evidence>
<keyword evidence="1" id="KW-0521">NADP</keyword>
<dbReference type="InterPro" id="IPR013154">
    <property type="entry name" value="ADH-like_N"/>
</dbReference>
<dbReference type="Proteomes" id="UP001549749">
    <property type="component" value="Unassembled WGS sequence"/>
</dbReference>
<feature type="domain" description="Enoyl reductase (ER)" evidence="3">
    <location>
        <begin position="10"/>
        <end position="313"/>
    </location>
</feature>
<dbReference type="SMART" id="SM00829">
    <property type="entry name" value="PKS_ER"/>
    <property type="match status" value="1"/>
</dbReference>
<keyword evidence="5" id="KW-1185">Reference proteome</keyword>
<dbReference type="PANTHER" id="PTHR48106:SF13">
    <property type="entry name" value="QUINONE OXIDOREDUCTASE-RELATED"/>
    <property type="match status" value="1"/>
</dbReference>
<comment type="caution">
    <text evidence="4">The sequence shown here is derived from an EMBL/GenBank/DDBJ whole genome shotgun (WGS) entry which is preliminary data.</text>
</comment>
<name>A0ABV2T4W2_9BACT</name>
<evidence type="ECO:0000259" key="3">
    <source>
        <dbReference type="SMART" id="SM00829"/>
    </source>
</evidence>
<dbReference type="InterPro" id="IPR013149">
    <property type="entry name" value="ADH-like_C"/>
</dbReference>